<dbReference type="PANTHER" id="PTHR10073:SF12">
    <property type="entry name" value="DNA MISMATCH REPAIR PROTEIN MLH1"/>
    <property type="match status" value="1"/>
</dbReference>
<dbReference type="GO" id="GO:0006298">
    <property type="term" value="P:mismatch repair"/>
    <property type="evidence" value="ECO:0007669"/>
    <property type="project" value="UniProtKB-UniRule"/>
</dbReference>
<keyword evidence="9" id="KW-1185">Reference proteome</keyword>
<evidence type="ECO:0000259" key="6">
    <source>
        <dbReference type="SMART" id="SM00853"/>
    </source>
</evidence>
<dbReference type="Gene3D" id="3.30.230.10">
    <property type="match status" value="1"/>
</dbReference>
<dbReference type="InterPro" id="IPR014790">
    <property type="entry name" value="MutL_C"/>
</dbReference>
<dbReference type="InterPro" id="IPR037198">
    <property type="entry name" value="MutL_C_sf"/>
</dbReference>
<dbReference type="SMART" id="SM01340">
    <property type="entry name" value="DNA_mis_repair"/>
    <property type="match status" value="1"/>
</dbReference>
<dbReference type="EMBL" id="PHFW01000002">
    <property type="protein sequence ID" value="PQM27706.1"/>
    <property type="molecule type" value="Genomic_DNA"/>
</dbReference>
<keyword evidence="8" id="KW-0540">Nuclease</keyword>
<feature type="domain" description="DNA mismatch repair protein S5" evidence="7">
    <location>
        <begin position="206"/>
        <end position="324"/>
    </location>
</feature>
<gene>
    <name evidence="5" type="primary">mutL</name>
    <name evidence="8" type="ORF">CVO77_03830</name>
</gene>
<dbReference type="Proteomes" id="UP000238954">
    <property type="component" value="Chromosome"/>
</dbReference>
<dbReference type="InterPro" id="IPR042120">
    <property type="entry name" value="MutL_C_dimsub"/>
</dbReference>
<dbReference type="Gene3D" id="3.30.1370.100">
    <property type="entry name" value="MutL, C-terminal domain, regulatory subdomain"/>
    <property type="match status" value="1"/>
</dbReference>
<dbReference type="GO" id="GO:0005524">
    <property type="term" value="F:ATP binding"/>
    <property type="evidence" value="ECO:0007669"/>
    <property type="project" value="InterPro"/>
</dbReference>
<dbReference type="CDD" id="cd16926">
    <property type="entry name" value="HATPase_MutL-MLH-PMS-like"/>
    <property type="match status" value="1"/>
</dbReference>
<dbReference type="Gene3D" id="3.30.1540.20">
    <property type="entry name" value="MutL, C-terminal domain, dimerisation subdomain"/>
    <property type="match status" value="1"/>
</dbReference>
<evidence type="ECO:0000256" key="1">
    <source>
        <dbReference type="ARBA" id="ARBA00006082"/>
    </source>
</evidence>
<keyword evidence="8" id="KW-0378">Hydrolase</keyword>
<dbReference type="SUPFAM" id="SSF55874">
    <property type="entry name" value="ATPase domain of HSP90 chaperone/DNA topoisomerase II/histidine kinase"/>
    <property type="match status" value="1"/>
</dbReference>
<sequence length="604" mass="64761">MSIRRLPEKLVNRIAAGEVVERPAAALKELVENAIDAGSTRIAVRIAEGGISRLEVEDDGCGMTAADMALALERHATSKLQGDAIEDVTTLGFRGEALPSIASVARLTLESRMPDGDGWRRVVDNGALAAEGPAALAKGTRVCVEDLFARVPARRKFLRSARSEYAACLDVVKRLAMARPDVGFTVEHDGRRVLDVQGGQDRLTRVAALTSRDLAANSIGVDVDRGEVHLGGVVSLPTYNRGIADHQYLFVNGRPVKDRLLVGALRGAYADLLARDRHPVVALFLDVPTSEVDVNVHPAKTEVRFRDPQLVRGMIVGGLRRALDEQGFRSVQRPAAAALAAWQQEPAPPPEPATGFLFGRRTEPAIHLFGTDLPPANEAVARVYDRLVPFASAAPLAGRAEVAEIAPPQADEHPLGIARGQIAKTYIVAEAEDGLVIVDQHAAHERLVLEQLRRGMGGQAVPSQGLLLPEIVELDEPACDRLEAAAPQLAALGVELERFGPAAVMVRATPAMLGAIDCHKLVTDIADDLAGYDAALGLNEKLELVAATMACHGSVRAGRTLNVAEMNALLRQMEVTPHSGQCNHGRPTWVKLAMDQVEKLFGRK</sequence>
<dbReference type="InterPro" id="IPR014762">
    <property type="entry name" value="DNA_mismatch_repair_CS"/>
</dbReference>
<dbReference type="SMART" id="SM00853">
    <property type="entry name" value="MutL_C"/>
    <property type="match status" value="1"/>
</dbReference>
<reference evidence="9" key="1">
    <citation type="submission" date="2017-11" db="EMBL/GenBank/DDBJ databases">
        <title>The complete genome sequence of Sphingopyxis pomeranensis sp. nov. strain WS5A3p.</title>
        <authorList>
            <person name="Kaminski M.A."/>
        </authorList>
    </citation>
    <scope>NUCLEOTIDE SEQUENCE [LARGE SCALE GENOMIC DNA]</scope>
    <source>
        <strain evidence="9">WS5A3p</strain>
    </source>
</reference>
<dbReference type="GO" id="GO:0016887">
    <property type="term" value="F:ATP hydrolysis activity"/>
    <property type="evidence" value="ECO:0007669"/>
    <property type="project" value="InterPro"/>
</dbReference>
<proteinExistence type="inferred from homology"/>
<evidence type="ECO:0000313" key="8">
    <source>
        <dbReference type="EMBL" id="PQM27706.1"/>
    </source>
</evidence>
<dbReference type="HAMAP" id="MF_00149">
    <property type="entry name" value="DNA_mis_repair"/>
    <property type="match status" value="1"/>
</dbReference>
<dbReference type="CDD" id="cd00782">
    <property type="entry name" value="MutL_Trans"/>
    <property type="match status" value="1"/>
</dbReference>
<keyword evidence="3 5" id="KW-0227">DNA damage</keyword>
<dbReference type="GO" id="GO:0030983">
    <property type="term" value="F:mismatched DNA binding"/>
    <property type="evidence" value="ECO:0007669"/>
    <property type="project" value="InterPro"/>
</dbReference>
<dbReference type="PROSITE" id="PS00058">
    <property type="entry name" value="DNA_MISMATCH_REPAIR_1"/>
    <property type="match status" value="1"/>
</dbReference>
<dbReference type="NCBIfam" id="NF000953">
    <property type="entry name" value="PRK00095.2-4"/>
    <property type="match status" value="1"/>
</dbReference>
<dbReference type="InterPro" id="IPR014721">
    <property type="entry name" value="Ribsml_uS5_D2-typ_fold_subgr"/>
</dbReference>
<dbReference type="FunFam" id="3.30.565.10:FF:000003">
    <property type="entry name" value="DNA mismatch repair endonuclease MutL"/>
    <property type="match status" value="1"/>
</dbReference>
<evidence type="ECO:0000259" key="7">
    <source>
        <dbReference type="SMART" id="SM01340"/>
    </source>
</evidence>
<dbReference type="InterPro" id="IPR020667">
    <property type="entry name" value="DNA_mismatch_repair_MutL"/>
</dbReference>
<dbReference type="SUPFAM" id="SSF118116">
    <property type="entry name" value="DNA mismatch repair protein MutL"/>
    <property type="match status" value="1"/>
</dbReference>
<comment type="caution">
    <text evidence="8">The sequence shown here is derived from an EMBL/GenBank/DDBJ whole genome shotgun (WGS) entry which is preliminary data.</text>
</comment>
<evidence type="ECO:0000256" key="4">
    <source>
        <dbReference type="ARBA" id="ARBA00023204"/>
    </source>
</evidence>
<dbReference type="GO" id="GO:0032300">
    <property type="term" value="C:mismatch repair complex"/>
    <property type="evidence" value="ECO:0007669"/>
    <property type="project" value="InterPro"/>
</dbReference>
<evidence type="ECO:0000256" key="2">
    <source>
        <dbReference type="ARBA" id="ARBA00021975"/>
    </source>
</evidence>
<keyword evidence="4 5" id="KW-0234">DNA repair</keyword>
<evidence type="ECO:0000256" key="5">
    <source>
        <dbReference type="HAMAP-Rule" id="MF_00149"/>
    </source>
</evidence>
<dbReference type="Pfam" id="PF01119">
    <property type="entry name" value="DNA_mis_repair"/>
    <property type="match status" value="1"/>
</dbReference>
<dbReference type="InterPro" id="IPR002099">
    <property type="entry name" value="MutL/Mlh/PMS"/>
</dbReference>
<dbReference type="PANTHER" id="PTHR10073">
    <property type="entry name" value="DNA MISMATCH REPAIR PROTEIN MLH, PMS, MUTL"/>
    <property type="match status" value="1"/>
</dbReference>
<dbReference type="Pfam" id="PF13589">
    <property type="entry name" value="HATPase_c_3"/>
    <property type="match status" value="1"/>
</dbReference>
<dbReference type="InterPro" id="IPR038973">
    <property type="entry name" value="MutL/Mlh/Pms-like"/>
</dbReference>
<dbReference type="OrthoDB" id="9763467at2"/>
<dbReference type="RefSeq" id="WP_105997968.1">
    <property type="nucleotide sequence ID" value="NZ_CM009578.1"/>
</dbReference>
<keyword evidence="8" id="KW-0255">Endonuclease</keyword>
<dbReference type="Pfam" id="PF08676">
    <property type="entry name" value="MutL_C"/>
    <property type="match status" value="1"/>
</dbReference>
<dbReference type="SUPFAM" id="SSF54211">
    <property type="entry name" value="Ribosomal protein S5 domain 2-like"/>
    <property type="match status" value="1"/>
</dbReference>
<dbReference type="InterPro" id="IPR013507">
    <property type="entry name" value="DNA_mismatch_S5_2-like"/>
</dbReference>
<dbReference type="InterPro" id="IPR020568">
    <property type="entry name" value="Ribosomal_Su5_D2-typ_SF"/>
</dbReference>
<comment type="function">
    <text evidence="5">This protein is involved in the repair of mismatches in DNA. It is required for dam-dependent methyl-directed DNA mismatch repair. May act as a 'molecular matchmaker', a protein that promotes the formation of a stable complex between two or more DNA-binding proteins in an ATP-dependent manner without itself being part of a final effector complex.</text>
</comment>
<protein>
    <recommendedName>
        <fullName evidence="2 5">DNA mismatch repair protein MutL</fullName>
    </recommendedName>
</protein>
<dbReference type="InterPro" id="IPR042121">
    <property type="entry name" value="MutL_C_regsub"/>
</dbReference>
<dbReference type="Gene3D" id="3.30.565.10">
    <property type="entry name" value="Histidine kinase-like ATPase, C-terminal domain"/>
    <property type="match status" value="1"/>
</dbReference>
<dbReference type="InterPro" id="IPR036890">
    <property type="entry name" value="HATPase_C_sf"/>
</dbReference>
<organism evidence="8 9">
    <name type="scientific">Sphingopyxis lindanitolerans</name>
    <dbReference type="NCBI Taxonomy" id="2054227"/>
    <lineage>
        <taxon>Bacteria</taxon>
        <taxon>Pseudomonadati</taxon>
        <taxon>Pseudomonadota</taxon>
        <taxon>Alphaproteobacteria</taxon>
        <taxon>Sphingomonadales</taxon>
        <taxon>Sphingomonadaceae</taxon>
        <taxon>Sphingopyxis</taxon>
    </lineage>
</organism>
<feature type="domain" description="MutL C-terminal dimerisation" evidence="6">
    <location>
        <begin position="418"/>
        <end position="561"/>
    </location>
</feature>
<accession>A0A2S8B5W0</accession>
<name>A0A2S8B5W0_9SPHN</name>
<dbReference type="GO" id="GO:0140664">
    <property type="term" value="F:ATP-dependent DNA damage sensor activity"/>
    <property type="evidence" value="ECO:0007669"/>
    <property type="project" value="InterPro"/>
</dbReference>
<dbReference type="NCBIfam" id="TIGR00585">
    <property type="entry name" value="mutl"/>
    <property type="match status" value="1"/>
</dbReference>
<comment type="similarity">
    <text evidence="1 5">Belongs to the DNA mismatch repair MutL/HexB family.</text>
</comment>
<evidence type="ECO:0000256" key="3">
    <source>
        <dbReference type="ARBA" id="ARBA00022763"/>
    </source>
</evidence>
<dbReference type="GO" id="GO:0004519">
    <property type="term" value="F:endonuclease activity"/>
    <property type="evidence" value="ECO:0007669"/>
    <property type="project" value="UniProtKB-KW"/>
</dbReference>
<evidence type="ECO:0000313" key="9">
    <source>
        <dbReference type="Proteomes" id="UP000238954"/>
    </source>
</evidence>
<dbReference type="AlphaFoldDB" id="A0A2S8B5W0"/>